<dbReference type="InterPro" id="IPR000462">
    <property type="entry name" value="CDP-OH_P_trans"/>
</dbReference>
<keyword evidence="15" id="KW-0594">Phospholipid biosynthesis</keyword>
<feature type="transmembrane region" description="Helical" evidence="20">
    <location>
        <begin position="12"/>
        <end position="33"/>
    </location>
</feature>
<feature type="transmembrane region" description="Helical" evidence="20">
    <location>
        <begin position="39"/>
        <end position="58"/>
    </location>
</feature>
<dbReference type="Pfam" id="PF01066">
    <property type="entry name" value="CDP-OH_P_transf"/>
    <property type="match status" value="1"/>
</dbReference>
<dbReference type="GO" id="GO:0005886">
    <property type="term" value="C:plasma membrane"/>
    <property type="evidence" value="ECO:0007669"/>
    <property type="project" value="UniProtKB-SubCell"/>
</dbReference>
<accession>A0A6N8CT85</accession>
<keyword evidence="8" id="KW-1003">Cell membrane</keyword>
<dbReference type="GO" id="GO:0006655">
    <property type="term" value="P:phosphatidylglycerol biosynthetic process"/>
    <property type="evidence" value="ECO:0007669"/>
    <property type="project" value="UniProtKB-UniPathway"/>
</dbReference>
<dbReference type="PANTHER" id="PTHR14269">
    <property type="entry name" value="CDP-DIACYLGLYCEROL--GLYCEROL-3-PHOSPHATE 3-PHOSPHATIDYLTRANSFERASE-RELATED"/>
    <property type="match status" value="1"/>
</dbReference>
<evidence type="ECO:0000256" key="2">
    <source>
        <dbReference type="ARBA" id="ARBA00004651"/>
    </source>
</evidence>
<evidence type="ECO:0000256" key="8">
    <source>
        <dbReference type="ARBA" id="ARBA00022475"/>
    </source>
</evidence>
<feature type="transmembrane region" description="Helical" evidence="20">
    <location>
        <begin position="79"/>
        <end position="95"/>
    </location>
</feature>
<evidence type="ECO:0000256" key="17">
    <source>
        <dbReference type="ARBA" id="ARBA00048586"/>
    </source>
</evidence>
<evidence type="ECO:0000256" key="10">
    <source>
        <dbReference type="ARBA" id="ARBA00022679"/>
    </source>
</evidence>
<dbReference type="FunFam" id="1.20.120.1760:FF:000004">
    <property type="entry name" value="CDP-diacylglycerol--glycerol-3-phosphate 3-phosphatidyltransferase"/>
    <property type="match status" value="1"/>
</dbReference>
<comment type="pathway">
    <text evidence="3">Phospholipid metabolism; phosphatidylglycerol biosynthesis; phosphatidylglycerol from CDP-diacylglycerol: step 1/2.</text>
</comment>
<evidence type="ECO:0000256" key="3">
    <source>
        <dbReference type="ARBA" id="ARBA00005042"/>
    </source>
</evidence>
<protein>
    <recommendedName>
        <fullName evidence="7 18">CDP-diacylglycerol--glycerol-3-phosphate 3-phosphatidyltransferase</fullName>
        <ecNumber evidence="6 18">2.7.8.5</ecNumber>
    </recommendedName>
</protein>
<evidence type="ECO:0000313" key="22">
    <source>
        <dbReference type="Proteomes" id="UP000440978"/>
    </source>
</evidence>
<keyword evidence="11 20" id="KW-0812">Transmembrane</keyword>
<dbReference type="OrthoDB" id="9796672at2"/>
<comment type="catalytic activity">
    <reaction evidence="17">
        <text>a CDP-1,2-diacyl-sn-glycerol + sn-glycerol 3-phosphate = a 1,2-diacyl-sn-glycero-3-phospho-(1'-sn-glycero-3'-phosphate) + CMP + H(+)</text>
        <dbReference type="Rhea" id="RHEA:12593"/>
        <dbReference type="ChEBI" id="CHEBI:15378"/>
        <dbReference type="ChEBI" id="CHEBI:57597"/>
        <dbReference type="ChEBI" id="CHEBI:58332"/>
        <dbReference type="ChEBI" id="CHEBI:60110"/>
        <dbReference type="ChEBI" id="CHEBI:60377"/>
        <dbReference type="EC" id="2.7.8.5"/>
    </reaction>
</comment>
<comment type="function">
    <text evidence="1">This protein catalyzes the committed step to the synthesis of the acidic phospholipids.</text>
</comment>
<name>A0A6N8CT85_9BACI</name>
<evidence type="ECO:0000256" key="13">
    <source>
        <dbReference type="ARBA" id="ARBA00023098"/>
    </source>
</evidence>
<evidence type="ECO:0000256" key="19">
    <source>
        <dbReference type="RuleBase" id="RU003750"/>
    </source>
</evidence>
<dbReference type="InterPro" id="IPR050324">
    <property type="entry name" value="CDP-alcohol_PTase-I"/>
</dbReference>
<comment type="caution">
    <text evidence="21">The sequence shown here is derived from an EMBL/GenBank/DDBJ whole genome shotgun (WGS) entry which is preliminary data.</text>
</comment>
<dbReference type="AlphaFoldDB" id="A0A6N8CT85"/>
<dbReference type="GO" id="GO:0008444">
    <property type="term" value="F:CDP-diacylglycerol-glycerol-3-phosphate 3-phosphatidyltransferase activity"/>
    <property type="evidence" value="ECO:0007669"/>
    <property type="project" value="UniProtKB-UniRule"/>
</dbReference>
<dbReference type="EC" id="2.7.8.5" evidence="6 18"/>
<evidence type="ECO:0000256" key="14">
    <source>
        <dbReference type="ARBA" id="ARBA00023136"/>
    </source>
</evidence>
<evidence type="ECO:0000256" key="4">
    <source>
        <dbReference type="ARBA" id="ARBA00005189"/>
    </source>
</evidence>
<comment type="subcellular location">
    <subcellularLocation>
        <location evidence="2">Cell membrane</location>
        <topology evidence="2">Multi-pass membrane protein</topology>
    </subcellularLocation>
</comment>
<evidence type="ECO:0000256" key="11">
    <source>
        <dbReference type="ARBA" id="ARBA00022692"/>
    </source>
</evidence>
<feature type="transmembrane region" description="Helical" evidence="20">
    <location>
        <begin position="161"/>
        <end position="182"/>
    </location>
</feature>
<comment type="pathway">
    <text evidence="4">Lipid metabolism.</text>
</comment>
<keyword evidence="13" id="KW-0443">Lipid metabolism</keyword>
<evidence type="ECO:0000256" key="12">
    <source>
        <dbReference type="ARBA" id="ARBA00022989"/>
    </source>
</evidence>
<evidence type="ECO:0000256" key="1">
    <source>
        <dbReference type="ARBA" id="ARBA00003973"/>
    </source>
</evidence>
<evidence type="ECO:0000256" key="18">
    <source>
        <dbReference type="NCBIfam" id="TIGR00560"/>
    </source>
</evidence>
<dbReference type="InterPro" id="IPR048254">
    <property type="entry name" value="CDP_ALCOHOL_P_TRANSF_CS"/>
</dbReference>
<dbReference type="PANTHER" id="PTHR14269:SF62">
    <property type="entry name" value="CDP-DIACYLGLYCEROL--GLYCEROL-3-PHOSPHATE 3-PHOSPHATIDYLTRANSFERASE 1, CHLOROPLASTIC"/>
    <property type="match status" value="1"/>
</dbReference>
<dbReference type="PIRSF" id="PIRSF000847">
    <property type="entry name" value="Phos_ph_gly_syn"/>
    <property type="match status" value="1"/>
</dbReference>
<dbReference type="EMBL" id="WNHB01000022">
    <property type="protein sequence ID" value="MTT32878.1"/>
    <property type="molecule type" value="Genomic_DNA"/>
</dbReference>
<dbReference type="InterPro" id="IPR004570">
    <property type="entry name" value="Phosphatidylglycerol_P_synth"/>
</dbReference>
<evidence type="ECO:0000256" key="9">
    <source>
        <dbReference type="ARBA" id="ARBA00022516"/>
    </source>
</evidence>
<keyword evidence="14 20" id="KW-0472">Membrane</keyword>
<dbReference type="Proteomes" id="UP000440978">
    <property type="component" value="Unassembled WGS sequence"/>
</dbReference>
<organism evidence="21 22">
    <name type="scientific">Terrilactibacillus tamarindi</name>
    <dbReference type="NCBI Taxonomy" id="2599694"/>
    <lineage>
        <taxon>Bacteria</taxon>
        <taxon>Bacillati</taxon>
        <taxon>Bacillota</taxon>
        <taxon>Bacilli</taxon>
        <taxon>Bacillales</taxon>
        <taxon>Bacillaceae</taxon>
        <taxon>Terrilactibacillus</taxon>
    </lineage>
</organism>
<reference evidence="21 22" key="1">
    <citation type="submission" date="2019-11" db="EMBL/GenBank/DDBJ databases">
        <title>Terrilactibacillus tamarindus sp. nov. BCM23-1 isolated from bark of Tamarindus indica.</title>
        <authorList>
            <person name="Kingkaew E."/>
            <person name="Tanasupawat S."/>
        </authorList>
    </citation>
    <scope>NUCLEOTIDE SEQUENCE [LARGE SCALE GENOMIC DNA]</scope>
    <source>
        <strain evidence="21 22">BCM23-1</strain>
    </source>
</reference>
<keyword evidence="16" id="KW-1208">Phospholipid metabolism</keyword>
<comment type="similarity">
    <text evidence="5 19">Belongs to the CDP-alcohol phosphatidyltransferase class-I family.</text>
</comment>
<evidence type="ECO:0000256" key="16">
    <source>
        <dbReference type="ARBA" id="ARBA00023264"/>
    </source>
</evidence>
<evidence type="ECO:0000256" key="20">
    <source>
        <dbReference type="SAM" id="Phobius"/>
    </source>
</evidence>
<proteinExistence type="inferred from homology"/>
<sequence>MNIANKLTVSRIFLIPVFLIFLLVPMDLGHFTLGQANIPISQFISGIIFIIASFTDWLDGYYARKLHLVTNFGKFLDPLADKLLVMSAFVSFVGMNQMPAWMVIVILAREFAVTGLRLVAVEEGSVIAASKIAKWKTFSQMLAIILYLFSNVPFGLDHFPLHYIVLWIAVLMTVISGFDYFYKNRDIILKSK</sequence>
<dbReference type="PROSITE" id="PS00379">
    <property type="entry name" value="CDP_ALCOHOL_P_TRANSF"/>
    <property type="match status" value="1"/>
</dbReference>
<keyword evidence="12 20" id="KW-1133">Transmembrane helix</keyword>
<keyword evidence="9" id="KW-0444">Lipid biosynthesis</keyword>
<evidence type="ECO:0000256" key="6">
    <source>
        <dbReference type="ARBA" id="ARBA00013170"/>
    </source>
</evidence>
<evidence type="ECO:0000256" key="5">
    <source>
        <dbReference type="ARBA" id="ARBA00010441"/>
    </source>
</evidence>
<dbReference type="RefSeq" id="WP_155220525.1">
    <property type="nucleotide sequence ID" value="NZ_WNHB01000022.1"/>
</dbReference>
<dbReference type="UniPathway" id="UPA00084">
    <property type="reaction ID" value="UER00503"/>
</dbReference>
<dbReference type="InterPro" id="IPR043130">
    <property type="entry name" value="CDP-OH_PTrfase_TM_dom"/>
</dbReference>
<gene>
    <name evidence="21" type="primary">pgsA</name>
    <name evidence="21" type="ORF">GMB86_12765</name>
</gene>
<dbReference type="Gene3D" id="1.20.120.1760">
    <property type="match status" value="1"/>
</dbReference>
<evidence type="ECO:0000256" key="15">
    <source>
        <dbReference type="ARBA" id="ARBA00023209"/>
    </source>
</evidence>
<evidence type="ECO:0000256" key="7">
    <source>
        <dbReference type="ARBA" id="ARBA00014944"/>
    </source>
</evidence>
<dbReference type="NCBIfam" id="TIGR00560">
    <property type="entry name" value="pgsA"/>
    <property type="match status" value="1"/>
</dbReference>
<keyword evidence="22" id="KW-1185">Reference proteome</keyword>
<evidence type="ECO:0000313" key="21">
    <source>
        <dbReference type="EMBL" id="MTT32878.1"/>
    </source>
</evidence>
<keyword evidence="10 19" id="KW-0808">Transferase</keyword>